<reference evidence="6" key="1">
    <citation type="journal article" date="2017" name="bioRxiv">
        <title>Comparative analysis of the genomes of Stylophora pistillata and Acropora digitifera provides evidence for extensive differences between species of corals.</title>
        <authorList>
            <person name="Voolstra C.R."/>
            <person name="Li Y."/>
            <person name="Liew Y.J."/>
            <person name="Baumgarten S."/>
            <person name="Zoccola D."/>
            <person name="Flot J.-F."/>
            <person name="Tambutte S."/>
            <person name="Allemand D."/>
            <person name="Aranda M."/>
        </authorList>
    </citation>
    <scope>NUCLEOTIDE SEQUENCE [LARGE SCALE GENOMIC DNA]</scope>
</reference>
<dbReference type="EMBL" id="LSMT01000034">
    <property type="protein sequence ID" value="PFX31581.1"/>
    <property type="molecule type" value="Genomic_DNA"/>
</dbReference>
<organism evidence="5 6">
    <name type="scientific">Stylophora pistillata</name>
    <name type="common">Smooth cauliflower coral</name>
    <dbReference type="NCBI Taxonomy" id="50429"/>
    <lineage>
        <taxon>Eukaryota</taxon>
        <taxon>Metazoa</taxon>
        <taxon>Cnidaria</taxon>
        <taxon>Anthozoa</taxon>
        <taxon>Hexacorallia</taxon>
        <taxon>Scleractinia</taxon>
        <taxon>Astrocoeniina</taxon>
        <taxon>Pocilloporidae</taxon>
        <taxon>Stylophora</taxon>
    </lineage>
</organism>
<evidence type="ECO:0000256" key="1">
    <source>
        <dbReference type="PROSITE-ProRule" id="PRU00259"/>
    </source>
</evidence>
<dbReference type="Pfam" id="PF21044">
    <property type="entry name" value="CIP2A_N"/>
    <property type="match status" value="2"/>
</dbReference>
<evidence type="ECO:0000313" key="5">
    <source>
        <dbReference type="EMBL" id="PFX31581.1"/>
    </source>
</evidence>
<evidence type="ECO:0000256" key="3">
    <source>
        <dbReference type="SAM" id="MobiDB-lite"/>
    </source>
</evidence>
<accession>A0A2B4SNV7</accession>
<dbReference type="SUPFAM" id="SSF48371">
    <property type="entry name" value="ARM repeat"/>
    <property type="match status" value="1"/>
</dbReference>
<dbReference type="InterPro" id="IPR048701">
    <property type="entry name" value="CIP2A_N"/>
</dbReference>
<feature type="compositionally biased region" description="Polar residues" evidence="3">
    <location>
        <begin position="552"/>
        <end position="563"/>
    </location>
</feature>
<dbReference type="PROSITE" id="PS50176">
    <property type="entry name" value="ARM_REPEAT"/>
    <property type="match status" value="1"/>
</dbReference>
<feature type="domain" description="CIP2A N-terminal" evidence="4">
    <location>
        <begin position="27"/>
        <end position="436"/>
    </location>
</feature>
<evidence type="ECO:0000256" key="2">
    <source>
        <dbReference type="SAM" id="Coils"/>
    </source>
</evidence>
<keyword evidence="2" id="KW-0175">Coiled coil</keyword>
<feature type="coiled-coil region" evidence="2">
    <location>
        <begin position="664"/>
        <end position="789"/>
    </location>
</feature>
<dbReference type="InterPro" id="IPR000225">
    <property type="entry name" value="Armadillo"/>
</dbReference>
<protein>
    <submittedName>
        <fullName evidence="5">Protein CIP2A-like</fullName>
    </submittedName>
</protein>
<dbReference type="STRING" id="50429.A0A2B4SNV7"/>
<dbReference type="InterPro" id="IPR011989">
    <property type="entry name" value="ARM-like"/>
</dbReference>
<dbReference type="InterPro" id="IPR016024">
    <property type="entry name" value="ARM-type_fold"/>
</dbReference>
<name>A0A2B4SNV7_STYPI</name>
<feature type="region of interest" description="Disordered" evidence="3">
    <location>
        <begin position="543"/>
        <end position="563"/>
    </location>
</feature>
<sequence length="818" mass="91778">MSLDVTACLKALSSAFCQYRSQSTDHNTKDLERQIDVLIGITSSGKPLHGFNAKELLPAECLSSLVGLLSENSVKTSLYTKAMALLFNLANDRSTRETLHSTYHLTSTLAALLHKHHLASNGKIILQCLQLLERVTYGCKITTPSGYIEELIRYLVNNIQMQESDLTIPCLGLLANLCRHNLPIQAHVKALENIKSLYRTLIAFLSHSNLTVIVFALSILTSLSLHEQLGEKLFNSKNIHQTFQLVFTFLINGEGPTTRRSSVDLFVDLLASPKIQQSLLIHEHLAFYLEQILALLHLNHADEAVKVFELLLTFCSVTGLRCLVCRALFSPASSKPKDPNVNSAYDAVLYWTSQSVDTHSTVSLQALDFIKEIYEELVDGGLLDQLSPCTVDLVSVLTHLLVPPTEIDGSILKQTCAQINKALEVLNDILLDTVQMILSLLHFRMGVEGVNLVLQMLDLLCKLKNDVTGLKEQLASALQDQRLVPFLARAMSSDSRDSVQKALRILCDANSLPDFQAIWLGDLIASNNAAREEEVTLLRRPIETDLSPPSSPRHQVSINNSRNSTSLRSAGLDHAPVKITAPVKNANRDANIESLIEKMKSGLEINELLQAQKSATKEMEIMTRHNENLKVIAEEHEQLKIAFAEQSQRLETSQRSLMAAQDEHKALSDLNEMLRRHNDNLKSQHDCTSKQLQELEQERKKIAQQLKEKDLRCQELRKTIQKQEEETKQREKNIEDLQQINDSMKSNLAKAEKERKELSHKLSSLELICRQHEDVIKKRETTVKELQSELDRQAQIAAMIHNLSSGKVPLNNFGTNSS</sequence>
<evidence type="ECO:0000259" key="4">
    <source>
        <dbReference type="Pfam" id="PF21044"/>
    </source>
</evidence>
<dbReference type="InterPro" id="IPR042510">
    <property type="entry name" value="CIP2A"/>
</dbReference>
<proteinExistence type="predicted"/>
<dbReference type="AlphaFoldDB" id="A0A2B4SNV7"/>
<keyword evidence="6" id="KW-1185">Reference proteome</keyword>
<feature type="repeat" description="ARM" evidence="1">
    <location>
        <begin position="60"/>
        <end position="99"/>
    </location>
</feature>
<comment type="caution">
    <text evidence="5">The sequence shown here is derived from an EMBL/GenBank/DDBJ whole genome shotgun (WGS) entry which is preliminary data.</text>
</comment>
<evidence type="ECO:0000313" key="6">
    <source>
        <dbReference type="Proteomes" id="UP000225706"/>
    </source>
</evidence>
<dbReference type="Proteomes" id="UP000225706">
    <property type="component" value="Unassembled WGS sequence"/>
</dbReference>
<dbReference type="Gene3D" id="1.25.10.10">
    <property type="entry name" value="Leucine-rich Repeat Variant"/>
    <property type="match status" value="1"/>
</dbReference>
<dbReference type="PANTHER" id="PTHR23161">
    <property type="entry name" value="PROTEIN CIP2A"/>
    <property type="match status" value="1"/>
</dbReference>
<feature type="domain" description="CIP2A N-terminal" evidence="4">
    <location>
        <begin position="451"/>
        <end position="534"/>
    </location>
</feature>
<dbReference type="OrthoDB" id="73401at2759"/>
<dbReference type="PANTHER" id="PTHR23161:SF2">
    <property type="entry name" value="PROTEIN CIP2A"/>
    <property type="match status" value="1"/>
</dbReference>
<gene>
    <name evidence="5" type="ORF">AWC38_SpisGene3600</name>
</gene>